<accession>A0A6A6FV05</accession>
<dbReference type="EMBL" id="ML992663">
    <property type="protein sequence ID" value="KAF2217058.1"/>
    <property type="molecule type" value="Genomic_DNA"/>
</dbReference>
<organism evidence="2 3">
    <name type="scientific">Cercospora zeae-maydis SCOH1-5</name>
    <dbReference type="NCBI Taxonomy" id="717836"/>
    <lineage>
        <taxon>Eukaryota</taxon>
        <taxon>Fungi</taxon>
        <taxon>Dikarya</taxon>
        <taxon>Ascomycota</taxon>
        <taxon>Pezizomycotina</taxon>
        <taxon>Dothideomycetes</taxon>
        <taxon>Dothideomycetidae</taxon>
        <taxon>Mycosphaerellales</taxon>
        <taxon>Mycosphaerellaceae</taxon>
        <taxon>Cercospora</taxon>
    </lineage>
</organism>
<dbReference type="Proteomes" id="UP000799539">
    <property type="component" value="Unassembled WGS sequence"/>
</dbReference>
<gene>
    <name evidence="2" type="ORF">CERZMDRAFT_93120</name>
</gene>
<proteinExistence type="predicted"/>
<feature type="compositionally biased region" description="Basic residues" evidence="1">
    <location>
        <begin position="165"/>
        <end position="174"/>
    </location>
</feature>
<reference evidence="2" key="1">
    <citation type="journal article" date="2020" name="Stud. Mycol.">
        <title>101 Dothideomycetes genomes: a test case for predicting lifestyles and emergence of pathogens.</title>
        <authorList>
            <person name="Haridas S."/>
            <person name="Albert R."/>
            <person name="Binder M."/>
            <person name="Bloem J."/>
            <person name="Labutti K."/>
            <person name="Salamov A."/>
            <person name="Andreopoulos B."/>
            <person name="Baker S."/>
            <person name="Barry K."/>
            <person name="Bills G."/>
            <person name="Bluhm B."/>
            <person name="Cannon C."/>
            <person name="Castanera R."/>
            <person name="Culley D."/>
            <person name="Daum C."/>
            <person name="Ezra D."/>
            <person name="Gonzalez J."/>
            <person name="Henrissat B."/>
            <person name="Kuo A."/>
            <person name="Liang C."/>
            <person name="Lipzen A."/>
            <person name="Lutzoni F."/>
            <person name="Magnuson J."/>
            <person name="Mondo S."/>
            <person name="Nolan M."/>
            <person name="Ohm R."/>
            <person name="Pangilinan J."/>
            <person name="Park H.-J."/>
            <person name="Ramirez L."/>
            <person name="Alfaro M."/>
            <person name="Sun H."/>
            <person name="Tritt A."/>
            <person name="Yoshinaga Y."/>
            <person name="Zwiers L.-H."/>
            <person name="Turgeon B."/>
            <person name="Goodwin S."/>
            <person name="Spatafora J."/>
            <person name="Crous P."/>
            <person name="Grigoriev I."/>
        </authorList>
    </citation>
    <scope>NUCLEOTIDE SEQUENCE</scope>
    <source>
        <strain evidence="2">SCOH1-5</strain>
    </source>
</reference>
<feature type="compositionally biased region" description="Polar residues" evidence="1">
    <location>
        <begin position="102"/>
        <end position="118"/>
    </location>
</feature>
<evidence type="ECO:0000313" key="3">
    <source>
        <dbReference type="Proteomes" id="UP000799539"/>
    </source>
</evidence>
<keyword evidence="3" id="KW-1185">Reference proteome</keyword>
<sequence length="206" mass="21611">MTSIAASARAAHLDTASGALIASSPAISAYLQTQRTRVATTSSNSASKFQACLSCGTLLIAGWNANPIRPSKRTRQDRLNKNASTARKIKCSTCSTIQDTHVKVSKSNPIESTKSTSYPVAHAKPQREPSALSRQPAQISPAPAASEPAAPPSTNTPAEESKQSSSKKRSRNKKSTNDLQAMLANRKAASTASSKGFGLGLGDFIK</sequence>
<feature type="region of interest" description="Disordered" evidence="1">
    <location>
        <begin position="102"/>
        <end position="206"/>
    </location>
</feature>
<dbReference type="OrthoDB" id="10545899at2759"/>
<name>A0A6A6FV05_9PEZI</name>
<feature type="compositionally biased region" description="Low complexity" evidence="1">
    <location>
        <begin position="140"/>
        <end position="158"/>
    </location>
</feature>
<feature type="compositionally biased region" description="Gly residues" evidence="1">
    <location>
        <begin position="197"/>
        <end position="206"/>
    </location>
</feature>
<dbReference type="AlphaFoldDB" id="A0A6A6FV05"/>
<evidence type="ECO:0000313" key="2">
    <source>
        <dbReference type="EMBL" id="KAF2217058.1"/>
    </source>
</evidence>
<evidence type="ECO:0000256" key="1">
    <source>
        <dbReference type="SAM" id="MobiDB-lite"/>
    </source>
</evidence>
<protein>
    <submittedName>
        <fullName evidence="2">Uncharacterized protein</fullName>
    </submittedName>
</protein>